<feature type="non-terminal residue" evidence="1">
    <location>
        <position position="138"/>
    </location>
</feature>
<comment type="caution">
    <text evidence="1">The sequence shown here is derived from an EMBL/GenBank/DDBJ whole genome shotgun (WGS) entry which is preliminary data.</text>
</comment>
<organism evidence="1 2">
    <name type="scientific">Coemansia aciculifera</name>
    <dbReference type="NCBI Taxonomy" id="417176"/>
    <lineage>
        <taxon>Eukaryota</taxon>
        <taxon>Fungi</taxon>
        <taxon>Fungi incertae sedis</taxon>
        <taxon>Zoopagomycota</taxon>
        <taxon>Kickxellomycotina</taxon>
        <taxon>Kickxellomycetes</taxon>
        <taxon>Kickxellales</taxon>
        <taxon>Kickxellaceae</taxon>
        <taxon>Coemansia</taxon>
    </lineage>
</organism>
<proteinExistence type="predicted"/>
<protein>
    <submittedName>
        <fullName evidence="1">Uncharacterized protein</fullName>
    </submittedName>
</protein>
<evidence type="ECO:0000313" key="2">
    <source>
        <dbReference type="Proteomes" id="UP001139981"/>
    </source>
</evidence>
<name>A0ACC1M1F7_9FUNG</name>
<gene>
    <name evidence="1" type="ORF">IWW38_003781</name>
</gene>
<evidence type="ECO:0000313" key="1">
    <source>
        <dbReference type="EMBL" id="KAJ2891076.1"/>
    </source>
</evidence>
<sequence length="138" mass="15411">MELRLSRAARVKAYRRVDDHDPLDAWASYIVRWIGYFAPSARAGSQRNGDGKPYVARAYEIPEMYEAFLLFVAHHVKACVGQKVAAGLVDPEECRLILPSGVDAEEDEADGTDFFAGKRSGDDDDDFVWCAMTPITHD</sequence>
<dbReference type="Proteomes" id="UP001139981">
    <property type="component" value="Unassembled WGS sequence"/>
</dbReference>
<dbReference type="EMBL" id="JANBVB010001104">
    <property type="protein sequence ID" value="KAJ2891076.1"/>
    <property type="molecule type" value="Genomic_DNA"/>
</dbReference>
<accession>A0ACC1M1F7</accession>
<keyword evidence="2" id="KW-1185">Reference proteome</keyword>
<reference evidence="1" key="1">
    <citation type="submission" date="2022-07" db="EMBL/GenBank/DDBJ databases">
        <title>Phylogenomic reconstructions and comparative analyses of Kickxellomycotina fungi.</title>
        <authorList>
            <person name="Reynolds N.K."/>
            <person name="Stajich J.E."/>
            <person name="Barry K."/>
            <person name="Grigoriev I.V."/>
            <person name="Crous P."/>
            <person name="Smith M.E."/>
        </authorList>
    </citation>
    <scope>NUCLEOTIDE SEQUENCE</scope>
    <source>
        <strain evidence="1">CBS 190363</strain>
    </source>
</reference>